<feature type="binding site" evidence="7">
    <location>
        <position position="400"/>
    </location>
    <ligand>
        <name>Ca(2+)</name>
        <dbReference type="ChEBI" id="CHEBI:29108"/>
    </ligand>
</feature>
<proteinExistence type="inferred from homology"/>
<comment type="similarity">
    <text evidence="2 8">Belongs to the glycosyl hydrolase 47 family.</text>
</comment>
<evidence type="ECO:0000256" key="6">
    <source>
        <dbReference type="PIRSR" id="PIRSR601382-1"/>
    </source>
</evidence>
<dbReference type="GO" id="GO:0004571">
    <property type="term" value="F:mannosyl-oligosaccharide 1,2-alpha-mannosidase activity"/>
    <property type="evidence" value="ECO:0007669"/>
    <property type="project" value="InterPro"/>
</dbReference>
<dbReference type="Pfam" id="PF02225">
    <property type="entry name" value="PA"/>
    <property type="match status" value="1"/>
</dbReference>
<reference evidence="12" key="2">
    <citation type="submission" date="2025-09" db="UniProtKB">
        <authorList>
            <consortium name="Ensembl"/>
        </authorList>
    </citation>
    <scope>IDENTIFICATION</scope>
</reference>
<keyword evidence="10" id="KW-0732">Signal</keyword>
<evidence type="ECO:0000256" key="2">
    <source>
        <dbReference type="ARBA" id="ARBA00007658"/>
    </source>
</evidence>
<dbReference type="SUPFAM" id="SSF52025">
    <property type="entry name" value="PA domain"/>
    <property type="match status" value="1"/>
</dbReference>
<organism evidence="12 13">
    <name type="scientific">Eptatretus burgeri</name>
    <name type="common">Inshore hagfish</name>
    <dbReference type="NCBI Taxonomy" id="7764"/>
    <lineage>
        <taxon>Eukaryota</taxon>
        <taxon>Metazoa</taxon>
        <taxon>Chordata</taxon>
        <taxon>Craniata</taxon>
        <taxon>Vertebrata</taxon>
        <taxon>Cyclostomata</taxon>
        <taxon>Myxini</taxon>
        <taxon>Myxiniformes</taxon>
        <taxon>Myxinidae</taxon>
        <taxon>Eptatretinae</taxon>
        <taxon>Eptatretus</taxon>
    </lineage>
</organism>
<evidence type="ECO:0000256" key="9">
    <source>
        <dbReference type="SAM" id="MobiDB-lite"/>
    </source>
</evidence>
<keyword evidence="7" id="KW-0479">Metal-binding</keyword>
<keyword evidence="13" id="KW-1185">Reference proteome</keyword>
<dbReference type="GO" id="GO:1904380">
    <property type="term" value="P:endoplasmic reticulum mannose trimming"/>
    <property type="evidence" value="ECO:0007669"/>
    <property type="project" value="InterPro"/>
</dbReference>
<dbReference type="Gene3D" id="1.50.10.10">
    <property type="match status" value="1"/>
</dbReference>
<dbReference type="AlphaFoldDB" id="A0A8C4R6P3"/>
<keyword evidence="7" id="KW-0106">Calcium</keyword>
<dbReference type="GeneTree" id="ENSGT00940000159391"/>
<keyword evidence="8" id="KW-0378">Hydrolase</keyword>
<dbReference type="GO" id="GO:0006986">
    <property type="term" value="P:response to unfolded protein"/>
    <property type="evidence" value="ECO:0007669"/>
    <property type="project" value="UniProtKB-KW"/>
</dbReference>
<dbReference type="GO" id="GO:0005509">
    <property type="term" value="F:calcium ion binding"/>
    <property type="evidence" value="ECO:0007669"/>
    <property type="project" value="InterPro"/>
</dbReference>
<feature type="chain" id="PRO_5034911354" description="alpha-1,2-Mannosidase" evidence="10">
    <location>
        <begin position="20"/>
        <end position="866"/>
    </location>
</feature>
<dbReference type="InterPro" id="IPR036026">
    <property type="entry name" value="Seven-hairpin_glycosidases"/>
</dbReference>
<keyword evidence="8" id="KW-0326">Glycosidase</keyword>
<evidence type="ECO:0000256" key="7">
    <source>
        <dbReference type="PIRSR" id="PIRSR601382-2"/>
    </source>
</evidence>
<dbReference type="InterPro" id="IPR003137">
    <property type="entry name" value="PA_domain"/>
</dbReference>
<reference evidence="12" key="1">
    <citation type="submission" date="2025-08" db="UniProtKB">
        <authorList>
            <consortium name="Ensembl"/>
        </authorList>
    </citation>
    <scope>IDENTIFICATION</scope>
</reference>
<dbReference type="InterPro" id="IPR001382">
    <property type="entry name" value="Glyco_hydro_47"/>
</dbReference>
<dbReference type="GO" id="GO:0044322">
    <property type="term" value="C:endoplasmic reticulum quality control compartment"/>
    <property type="evidence" value="ECO:0007669"/>
    <property type="project" value="GOC"/>
</dbReference>
<dbReference type="OMA" id="RRWDRRE"/>
<evidence type="ECO:0000313" key="13">
    <source>
        <dbReference type="Proteomes" id="UP000694388"/>
    </source>
</evidence>
<feature type="compositionally biased region" description="Basic and acidic residues" evidence="9">
    <location>
        <begin position="795"/>
        <end position="807"/>
    </location>
</feature>
<dbReference type="InterPro" id="IPR012341">
    <property type="entry name" value="6hp_glycosidase-like_sf"/>
</dbReference>
<feature type="compositionally biased region" description="Basic and acidic residues" evidence="9">
    <location>
        <begin position="747"/>
        <end position="756"/>
    </location>
</feature>
<dbReference type="InterPro" id="IPR044674">
    <property type="entry name" value="EDEM1/2/3"/>
</dbReference>
<feature type="active site" evidence="6">
    <location>
        <position position="202"/>
    </location>
</feature>
<accession>A0A8C4R6P3</accession>
<dbReference type="Pfam" id="PF01532">
    <property type="entry name" value="Glyco_hydro_47"/>
    <property type="match status" value="1"/>
</dbReference>
<dbReference type="PRINTS" id="PR00747">
    <property type="entry name" value="GLYHDRLASE47"/>
</dbReference>
<evidence type="ECO:0000256" key="1">
    <source>
        <dbReference type="ARBA" id="ARBA00004240"/>
    </source>
</evidence>
<keyword evidence="5" id="KW-0834">Unfolded protein response</keyword>
<dbReference type="InterPro" id="IPR046450">
    <property type="entry name" value="PA_dom_sf"/>
</dbReference>
<keyword evidence="4" id="KW-0325">Glycoprotein</keyword>
<feature type="compositionally biased region" description="Polar residues" evidence="9">
    <location>
        <begin position="710"/>
        <end position="728"/>
    </location>
</feature>
<keyword evidence="3" id="KW-0256">Endoplasmic reticulum</keyword>
<dbReference type="Proteomes" id="UP000694388">
    <property type="component" value="Unplaced"/>
</dbReference>
<evidence type="ECO:0000259" key="11">
    <source>
        <dbReference type="Pfam" id="PF02225"/>
    </source>
</evidence>
<dbReference type="PANTHER" id="PTHR45679">
    <property type="entry name" value="ER DEGRADATION-ENHANCING ALPHA-MANNOSIDASE-LIKE PROTEIN 2"/>
    <property type="match status" value="1"/>
</dbReference>
<dbReference type="Ensembl" id="ENSEBUT00000026098.1">
    <property type="protein sequence ID" value="ENSEBUP00000025522.1"/>
    <property type="gene ID" value="ENSEBUG00000015733.1"/>
</dbReference>
<evidence type="ECO:0000256" key="5">
    <source>
        <dbReference type="ARBA" id="ARBA00023230"/>
    </source>
</evidence>
<sequence length="866" mass="95898">MCVYMFFFFFRFSLTLVDTLDTLVVLNKLDEFEDAVKRVINNVRLDHDVVVSVFETNIRVLGGLLSGHVFAVMLKERGEKLQWYDDELLLMAKDAGYRLLPAFNTTSGLPYPRVNLKHGLVQPVARTGTEVDTCTACAGTMILEFAALSRLTADPIFETHARRALDFIWERRQRGSNLVGTVINIHTGDWVRRDSGVGAGIDSYYEYLFKAYILLGDDTFLERFNIHYKAIMTYVSQPPLLLDVHMHKPTITAKAWMDSLLAFFPGLQVLKGDIQPAIQTHEMLYQITRRHNFLPEAFTTDFRVHWAQHPLRPEFAESTYFLYKATGDLYYLQVGKSIVSNLNKHARVPCGFAAVKDVRTGSHEDRMDSFFLAEMFKYLYLLFTEEADLGIDLDNYIFTTEAHLLPLSLSVGSRFNISLNSTDGEITESDVSILDRACPNARLLFPDDPSYAQTLRQPFKNVVDEVCPTPRSPDDGTMELTKAKGEQSLHARDFVATNPEHVDMLKRMGIGIAPLPDGRVQLVHTSTQAASPSDAAAGLRFMHEMMELSSQQREDLPPRAIQLLSPPYQGQVVLTAGPAQFGTDLSKLEHGVRGWLALAEPAVACSPLSNAAVMAGTVAFIVRGGCMFAEKARNVQAASAIGAIVVDDTEGSSGDTATFFQMAGDGKTTDDISIPLLFLFNKEGKMLLQALRSHGMLEVLLASRAKPIGDTSSPDSEVVSTDHPQQFTCVDGFGSAEGDQVQDDTDNLQREEKEEQSSCQVGLENDNLAGVHGSDGCSIDDGDGDDDDDHHHHHNSGEDKDEPHGSAHDQAASSHWLERTPVVGQEQLPDDRVKNDAPEESKSLTTGVIPDWEEELEVFGNSGDEL</sequence>
<dbReference type="SUPFAM" id="SSF48225">
    <property type="entry name" value="Seven-hairpin glycosidases"/>
    <property type="match status" value="1"/>
</dbReference>
<protein>
    <recommendedName>
        <fullName evidence="8">alpha-1,2-Mannosidase</fullName>
        <ecNumber evidence="8">3.2.1.-</ecNumber>
    </recommendedName>
</protein>
<dbReference type="GO" id="GO:0005975">
    <property type="term" value="P:carbohydrate metabolic process"/>
    <property type="evidence" value="ECO:0007669"/>
    <property type="project" value="InterPro"/>
</dbReference>
<comment type="subcellular location">
    <subcellularLocation>
        <location evidence="1">Endoplasmic reticulum</location>
    </subcellularLocation>
</comment>
<feature type="region of interest" description="Disordered" evidence="9">
    <location>
        <begin position="708"/>
        <end position="853"/>
    </location>
</feature>
<comment type="cofactor">
    <cofactor evidence="7">
        <name>Ca(2+)</name>
        <dbReference type="ChEBI" id="CHEBI:29108"/>
    </cofactor>
</comment>
<dbReference type="PANTHER" id="PTHR45679:SF2">
    <property type="entry name" value="ER DEGRADATION-ENHANCING ALPHA-MANNOSIDASE-LIKE PROTEIN 3"/>
    <property type="match status" value="1"/>
</dbReference>
<feature type="signal peptide" evidence="10">
    <location>
        <begin position="1"/>
        <end position="19"/>
    </location>
</feature>
<feature type="domain" description="PA" evidence="11">
    <location>
        <begin position="601"/>
        <end position="687"/>
    </location>
</feature>
<feature type="compositionally biased region" description="Basic and acidic residues" evidence="9">
    <location>
        <begin position="829"/>
        <end position="842"/>
    </location>
</feature>
<name>A0A8C4R6P3_EPTBU</name>
<evidence type="ECO:0000256" key="8">
    <source>
        <dbReference type="RuleBase" id="RU361193"/>
    </source>
</evidence>
<dbReference type="GO" id="GO:0016020">
    <property type="term" value="C:membrane"/>
    <property type="evidence" value="ECO:0007669"/>
    <property type="project" value="InterPro"/>
</dbReference>
<evidence type="ECO:0000256" key="10">
    <source>
        <dbReference type="SAM" id="SignalP"/>
    </source>
</evidence>
<dbReference type="EC" id="3.2.1.-" evidence="8"/>
<feature type="active site" evidence="6">
    <location>
        <position position="314"/>
    </location>
</feature>
<feature type="active site" description="Proton donor" evidence="6">
    <location>
        <position position="55"/>
    </location>
</feature>
<evidence type="ECO:0000256" key="4">
    <source>
        <dbReference type="ARBA" id="ARBA00023180"/>
    </source>
</evidence>
<dbReference type="Gene3D" id="3.50.30.30">
    <property type="match status" value="1"/>
</dbReference>
<feature type="active site" description="Proton donor" evidence="6">
    <location>
        <position position="296"/>
    </location>
</feature>
<evidence type="ECO:0000256" key="3">
    <source>
        <dbReference type="ARBA" id="ARBA00022824"/>
    </source>
</evidence>
<feature type="compositionally biased region" description="Acidic residues" evidence="9">
    <location>
        <begin position="778"/>
        <end position="788"/>
    </location>
</feature>
<evidence type="ECO:0000313" key="12">
    <source>
        <dbReference type="Ensembl" id="ENSEBUP00000025522.1"/>
    </source>
</evidence>